<comment type="caution">
    <text evidence="1">The sequence shown here is derived from an EMBL/GenBank/DDBJ whole genome shotgun (WGS) entry which is preliminary data.</text>
</comment>
<proteinExistence type="predicted"/>
<evidence type="ECO:0000313" key="2">
    <source>
        <dbReference type="Proteomes" id="UP000316225"/>
    </source>
</evidence>
<sequence length="102" mass="11205">MDHTNHVRLNDSEFTEAVLNGAPIYGPDDDQVGMISEVYGNGADTTVVVDVGGFLGLGAKPVEMRVKDLDLMRGEDGVVHGHTRWTKDQLKDLPEYTPRNIP</sequence>
<dbReference type="EMBL" id="VLKU01000016">
    <property type="protein sequence ID" value="TWI28230.1"/>
    <property type="molecule type" value="Genomic_DNA"/>
</dbReference>
<dbReference type="OrthoDB" id="7876889at2"/>
<dbReference type="Gene3D" id="2.30.30.240">
    <property type="entry name" value="PRC-barrel domain"/>
    <property type="match status" value="1"/>
</dbReference>
<keyword evidence="2" id="KW-1185">Reference proteome</keyword>
<evidence type="ECO:0008006" key="3">
    <source>
        <dbReference type="Google" id="ProtNLM"/>
    </source>
</evidence>
<protein>
    <recommendedName>
        <fullName evidence="3">PRC-barrel domain protein</fullName>
    </recommendedName>
</protein>
<reference evidence="1 2" key="1">
    <citation type="journal article" date="2015" name="Stand. Genomic Sci.">
        <title>Genomic Encyclopedia of Bacterial and Archaeal Type Strains, Phase III: the genomes of soil and plant-associated and newly described type strains.</title>
        <authorList>
            <person name="Whitman W.B."/>
            <person name="Woyke T."/>
            <person name="Klenk H.P."/>
            <person name="Zhou Y."/>
            <person name="Lilburn T.G."/>
            <person name="Beck B.J."/>
            <person name="De Vos P."/>
            <person name="Vandamme P."/>
            <person name="Eisen J.A."/>
            <person name="Garrity G."/>
            <person name="Hugenholtz P."/>
            <person name="Kyrpides N.C."/>
        </authorList>
    </citation>
    <scope>NUCLEOTIDE SEQUENCE [LARGE SCALE GENOMIC DNA]</scope>
    <source>
        <strain evidence="1 2">CGMCC 1.5364</strain>
    </source>
</reference>
<name>A0A562N806_9RHOB</name>
<dbReference type="Proteomes" id="UP000316225">
    <property type="component" value="Unassembled WGS sequence"/>
</dbReference>
<dbReference type="SUPFAM" id="SSF50346">
    <property type="entry name" value="PRC-barrel domain"/>
    <property type="match status" value="1"/>
</dbReference>
<dbReference type="AlphaFoldDB" id="A0A562N806"/>
<evidence type="ECO:0000313" key="1">
    <source>
        <dbReference type="EMBL" id="TWI28230.1"/>
    </source>
</evidence>
<organism evidence="1 2">
    <name type="scientific">Paracoccus sulfuroxidans</name>
    <dbReference type="NCBI Taxonomy" id="384678"/>
    <lineage>
        <taxon>Bacteria</taxon>
        <taxon>Pseudomonadati</taxon>
        <taxon>Pseudomonadota</taxon>
        <taxon>Alphaproteobacteria</taxon>
        <taxon>Rhodobacterales</taxon>
        <taxon>Paracoccaceae</taxon>
        <taxon>Paracoccus</taxon>
    </lineage>
</organism>
<dbReference type="InterPro" id="IPR011033">
    <property type="entry name" value="PRC_barrel-like_sf"/>
</dbReference>
<gene>
    <name evidence="1" type="ORF">IQ24_03848</name>
</gene>
<accession>A0A562N806</accession>
<dbReference type="RefSeq" id="WP_145399985.1">
    <property type="nucleotide sequence ID" value="NZ_VLKU01000016.1"/>
</dbReference>